<protein>
    <submittedName>
        <fullName evidence="1">Uncharacterized protein</fullName>
    </submittedName>
</protein>
<keyword evidence="2" id="KW-1185">Reference proteome</keyword>
<dbReference type="Proteomes" id="UP001163324">
    <property type="component" value="Chromosome 5"/>
</dbReference>
<evidence type="ECO:0000313" key="1">
    <source>
        <dbReference type="EMBL" id="KAI9899198.1"/>
    </source>
</evidence>
<accession>A0ACC0UYH2</accession>
<sequence>MRAGRFVCVALPILLTIGAIVALMIGTLSGVAHNKLYIFSADLSELSLDEKDLQDIVADYVPGVDKLPDISNLGSRDIEPREITASNLGLGKRYDVTLWGYCKVDTDGKKECKKPEFDWASKNLNKDIIDDLGVGDMKIELPDEIESAIKVFSKVTKYTEIAFIVALVALALELIVGIFANCTRVISCLTWLIAIIAIILTLASCALATAMGAVVTGAIEATAKTYGARANINTNYLACIWIGAAFAIAASLFWLFTLCCCKPEHGRHRNRGGDGEKLLPQSYTGGYAPVGSDNEMTSANPPQYYNTYNSQPAFDPNYNTRSDHGSEYGWNSGASHVGRPKDAAYEPYSHH</sequence>
<reference evidence="1" key="1">
    <citation type="submission" date="2022-10" db="EMBL/GenBank/DDBJ databases">
        <title>Complete Genome of Trichothecium roseum strain YXFP-22015, a Plant Pathogen Isolated from Citrus.</title>
        <authorList>
            <person name="Wang Y."/>
            <person name="Zhu L."/>
        </authorList>
    </citation>
    <scope>NUCLEOTIDE SEQUENCE</scope>
    <source>
        <strain evidence="1">YXFP-22015</strain>
    </source>
</reference>
<dbReference type="EMBL" id="CM047944">
    <property type="protein sequence ID" value="KAI9899198.1"/>
    <property type="molecule type" value="Genomic_DNA"/>
</dbReference>
<name>A0ACC0UYH2_9HYPO</name>
<proteinExistence type="predicted"/>
<organism evidence="1 2">
    <name type="scientific">Trichothecium roseum</name>
    <dbReference type="NCBI Taxonomy" id="47278"/>
    <lineage>
        <taxon>Eukaryota</taxon>
        <taxon>Fungi</taxon>
        <taxon>Dikarya</taxon>
        <taxon>Ascomycota</taxon>
        <taxon>Pezizomycotina</taxon>
        <taxon>Sordariomycetes</taxon>
        <taxon>Hypocreomycetidae</taxon>
        <taxon>Hypocreales</taxon>
        <taxon>Hypocreales incertae sedis</taxon>
        <taxon>Trichothecium</taxon>
    </lineage>
</organism>
<evidence type="ECO:0000313" key="2">
    <source>
        <dbReference type="Proteomes" id="UP001163324"/>
    </source>
</evidence>
<comment type="caution">
    <text evidence="1">The sequence shown here is derived from an EMBL/GenBank/DDBJ whole genome shotgun (WGS) entry which is preliminary data.</text>
</comment>
<gene>
    <name evidence="1" type="ORF">N3K66_005659</name>
</gene>